<dbReference type="EMBL" id="CP022521">
    <property type="protein sequence ID" value="ASO18758.1"/>
    <property type="molecule type" value="Genomic_DNA"/>
</dbReference>
<keyword evidence="1 3" id="KW-0808">Transferase</keyword>
<reference evidence="3 4" key="1">
    <citation type="submission" date="2017-07" db="EMBL/GenBank/DDBJ databases">
        <title>Complete genome sequence of Actinoalloteichus hoggarensis DSM 45943, type strain of Actinoalloteichus hoggarensis.</title>
        <authorList>
            <person name="Ruckert C."/>
            <person name="Nouioui I."/>
            <person name="Willmese J."/>
            <person name="van Wezel G."/>
            <person name="Klenk H.-P."/>
            <person name="Kalinowski J."/>
            <person name="Zotchev S.B."/>
        </authorList>
    </citation>
    <scope>NUCLEOTIDE SEQUENCE [LARGE SCALE GENOMIC DNA]</scope>
    <source>
        <strain evidence="3 4">DSM 45943</strain>
    </source>
</reference>
<feature type="domain" description="4'-phosphopantetheinyl transferase" evidence="2">
    <location>
        <begin position="8"/>
        <end position="76"/>
    </location>
</feature>
<dbReference type="InterPro" id="IPR008278">
    <property type="entry name" value="4-PPantetheinyl_Trfase_dom"/>
</dbReference>
<dbReference type="KEGG" id="ahg:AHOG_05525"/>
<dbReference type="SUPFAM" id="SSF56214">
    <property type="entry name" value="4'-phosphopantetheinyl transferase"/>
    <property type="match status" value="1"/>
</dbReference>
<dbReference type="Proteomes" id="UP000204221">
    <property type="component" value="Chromosome"/>
</dbReference>
<dbReference type="InterPro" id="IPR037143">
    <property type="entry name" value="4-PPantetheinyl_Trfase_dom_sf"/>
</dbReference>
<accession>A0A221VZ50</accession>
<gene>
    <name evidence="3" type="ORF">AHOG_05525</name>
</gene>
<organism evidence="3 4">
    <name type="scientific">Actinoalloteichus hoggarensis</name>
    <dbReference type="NCBI Taxonomy" id="1470176"/>
    <lineage>
        <taxon>Bacteria</taxon>
        <taxon>Bacillati</taxon>
        <taxon>Actinomycetota</taxon>
        <taxon>Actinomycetes</taxon>
        <taxon>Pseudonocardiales</taxon>
        <taxon>Pseudonocardiaceae</taxon>
        <taxon>Actinoalloteichus</taxon>
    </lineage>
</organism>
<evidence type="ECO:0000313" key="3">
    <source>
        <dbReference type="EMBL" id="ASO18758.1"/>
    </source>
</evidence>
<name>A0A221VZ50_9PSEU</name>
<dbReference type="GO" id="GO:0008897">
    <property type="term" value="F:holo-[acyl-carrier-protein] synthase activity"/>
    <property type="evidence" value="ECO:0007669"/>
    <property type="project" value="InterPro"/>
</dbReference>
<dbReference type="OrthoDB" id="3540163at2"/>
<keyword evidence="4" id="KW-1185">Reference proteome</keyword>
<evidence type="ECO:0000256" key="1">
    <source>
        <dbReference type="ARBA" id="ARBA00022679"/>
    </source>
</evidence>
<sequence length="183" mass="18725">MTTVAVLLGVDIVERGRLRRVASDLGDVYLRQIATPAERRLHAGPADAAPDFAVKECLIKAVGGRPSGFTWHDFERAPAGRGPGAAVVAAEAIDLLDEAAADLGAATGIALSAVDSYTVRGASRTAALARLAPDPRDRDGHEAPDPAVIGAARWGLDANVLVALAVVTTSAKTTIQKGASGCP</sequence>
<proteinExistence type="predicted"/>
<protein>
    <submittedName>
        <fullName evidence="3">4'-phosphopantetheinyl transferase</fullName>
    </submittedName>
</protein>
<dbReference type="Pfam" id="PF01648">
    <property type="entry name" value="ACPS"/>
    <property type="match status" value="1"/>
</dbReference>
<dbReference type="AlphaFoldDB" id="A0A221VZ50"/>
<dbReference type="Gene3D" id="3.90.470.20">
    <property type="entry name" value="4'-phosphopantetheinyl transferase domain"/>
    <property type="match status" value="1"/>
</dbReference>
<dbReference type="GO" id="GO:0000287">
    <property type="term" value="F:magnesium ion binding"/>
    <property type="evidence" value="ECO:0007669"/>
    <property type="project" value="InterPro"/>
</dbReference>
<evidence type="ECO:0000313" key="4">
    <source>
        <dbReference type="Proteomes" id="UP000204221"/>
    </source>
</evidence>
<evidence type="ECO:0000259" key="2">
    <source>
        <dbReference type="Pfam" id="PF01648"/>
    </source>
</evidence>